<protein>
    <submittedName>
        <fullName evidence="1">Putative zinc- or iron-chelating domain containing protein</fullName>
    </submittedName>
</protein>
<dbReference type="AlphaFoldDB" id="A0A4U8YNV5"/>
<dbReference type="Proteomes" id="UP000507962">
    <property type="component" value="Unassembled WGS sequence"/>
</dbReference>
<evidence type="ECO:0000313" key="1">
    <source>
        <dbReference type="EMBL" id="VFQ45816.1"/>
    </source>
</evidence>
<dbReference type="RefSeq" id="WP_180142797.1">
    <property type="nucleotide sequence ID" value="NZ_CAADHO010000006.1"/>
</dbReference>
<name>A0A4U8YNV5_9BACT</name>
<dbReference type="InterPro" id="IPR005358">
    <property type="entry name" value="Puta_zinc/iron-chelating_dom"/>
</dbReference>
<evidence type="ECO:0000313" key="2">
    <source>
        <dbReference type="Proteomes" id="UP000507962"/>
    </source>
</evidence>
<reference evidence="1 2" key="1">
    <citation type="submission" date="2019-03" db="EMBL/GenBank/DDBJ databases">
        <authorList>
            <person name="Nijsse B."/>
        </authorList>
    </citation>
    <scope>NUCLEOTIDE SEQUENCE [LARGE SCALE GENOMIC DNA]</scope>
    <source>
        <strain evidence="1">Desulfoluna butyratoxydans MSL71</strain>
    </source>
</reference>
<keyword evidence="2" id="KW-1185">Reference proteome</keyword>
<proteinExistence type="predicted"/>
<sequence>MDALFENYRTLLARVSARCGEIEAALSGHMACRKGCSACCLNISLFPVEAVSLRLAFDTLSEAQKASALARAAESSDEGPCPLLDGDGACLLYGNRPLICRTHGLPILFDDGEGNRRVDFCPENFQGLSSLSGEVMIDLDPMNQTLAAVNAMFCQALFEGEPPFERLSIADTLFLELA</sequence>
<dbReference type="EMBL" id="CAADHO010000006">
    <property type="protein sequence ID" value="VFQ45816.1"/>
    <property type="molecule type" value="Genomic_DNA"/>
</dbReference>
<dbReference type="Pfam" id="PF03692">
    <property type="entry name" value="CxxCxxCC"/>
    <property type="match status" value="1"/>
</dbReference>
<organism evidence="1 2">
    <name type="scientific">Desulfoluna butyratoxydans</name>
    <dbReference type="NCBI Taxonomy" id="231438"/>
    <lineage>
        <taxon>Bacteria</taxon>
        <taxon>Pseudomonadati</taxon>
        <taxon>Thermodesulfobacteriota</taxon>
        <taxon>Desulfobacteria</taxon>
        <taxon>Desulfobacterales</taxon>
        <taxon>Desulfolunaceae</taxon>
        <taxon>Desulfoluna</taxon>
    </lineage>
</organism>
<gene>
    <name evidence="1" type="ORF">MSL71_34780</name>
</gene>
<accession>A0A4U8YNV5</accession>